<dbReference type="SUPFAM" id="SSF52833">
    <property type="entry name" value="Thioredoxin-like"/>
    <property type="match status" value="1"/>
</dbReference>
<reference evidence="2 3" key="1">
    <citation type="journal article" date="2020" name="G3 (Bethesda)">
        <title>Improved Reference Genome for Cyclotella cryptica CCMP332, a Model for Cell Wall Morphogenesis, Salinity Adaptation, and Lipid Production in Diatoms (Bacillariophyta).</title>
        <authorList>
            <person name="Roberts W.R."/>
            <person name="Downey K.M."/>
            <person name="Ruck E.C."/>
            <person name="Traller J.C."/>
            <person name="Alverson A.J."/>
        </authorList>
    </citation>
    <scope>NUCLEOTIDE SEQUENCE [LARGE SCALE GENOMIC DNA]</scope>
    <source>
        <strain evidence="2 3">CCMP332</strain>
    </source>
</reference>
<dbReference type="InterPro" id="IPR036390">
    <property type="entry name" value="WH_DNA-bd_sf"/>
</dbReference>
<dbReference type="CDD" id="cd02066">
    <property type="entry name" value="GRX_family"/>
    <property type="match status" value="1"/>
</dbReference>
<dbReference type="Pfam" id="PF00610">
    <property type="entry name" value="DEP"/>
    <property type="match status" value="1"/>
</dbReference>
<dbReference type="InterPro" id="IPR006869">
    <property type="entry name" value="DUF547"/>
</dbReference>
<dbReference type="EMBL" id="JABMIG020000078">
    <property type="protein sequence ID" value="KAL3794667.1"/>
    <property type="molecule type" value="Genomic_DNA"/>
</dbReference>
<dbReference type="SUPFAM" id="SSF46785">
    <property type="entry name" value="Winged helix' DNA-binding domain"/>
    <property type="match status" value="1"/>
</dbReference>
<dbReference type="Pfam" id="PF04784">
    <property type="entry name" value="DUF547"/>
    <property type="match status" value="1"/>
</dbReference>
<dbReference type="Pfam" id="PF00462">
    <property type="entry name" value="Glutaredoxin"/>
    <property type="match status" value="1"/>
</dbReference>
<organism evidence="2 3">
    <name type="scientific">Cyclotella cryptica</name>
    <dbReference type="NCBI Taxonomy" id="29204"/>
    <lineage>
        <taxon>Eukaryota</taxon>
        <taxon>Sar</taxon>
        <taxon>Stramenopiles</taxon>
        <taxon>Ochrophyta</taxon>
        <taxon>Bacillariophyta</taxon>
        <taxon>Coscinodiscophyceae</taxon>
        <taxon>Thalassiosirophycidae</taxon>
        <taxon>Stephanodiscales</taxon>
        <taxon>Stephanodiscaceae</taxon>
        <taxon>Cyclotella</taxon>
    </lineage>
</organism>
<dbReference type="InterPro" id="IPR036249">
    <property type="entry name" value="Thioredoxin-like_sf"/>
</dbReference>
<name>A0ABD3Q2Y1_9STRA</name>
<gene>
    <name evidence="2" type="ORF">HJC23_010095</name>
</gene>
<proteinExistence type="predicted"/>
<dbReference type="Proteomes" id="UP001516023">
    <property type="component" value="Unassembled WGS sequence"/>
</dbReference>
<dbReference type="PROSITE" id="PS50186">
    <property type="entry name" value="DEP"/>
    <property type="match status" value="1"/>
</dbReference>
<dbReference type="CDD" id="cd04371">
    <property type="entry name" value="DEP"/>
    <property type="match status" value="1"/>
</dbReference>
<dbReference type="SMART" id="SM00049">
    <property type="entry name" value="DEP"/>
    <property type="match status" value="1"/>
</dbReference>
<dbReference type="InterPro" id="IPR014025">
    <property type="entry name" value="Glutaredoxin_subgr"/>
</dbReference>
<dbReference type="AlphaFoldDB" id="A0ABD3Q2Y1"/>
<dbReference type="Gene3D" id="3.40.30.10">
    <property type="entry name" value="Glutaredoxin"/>
    <property type="match status" value="1"/>
</dbReference>
<evidence type="ECO:0000259" key="1">
    <source>
        <dbReference type="PROSITE" id="PS50186"/>
    </source>
</evidence>
<evidence type="ECO:0000313" key="3">
    <source>
        <dbReference type="Proteomes" id="UP001516023"/>
    </source>
</evidence>
<dbReference type="PRINTS" id="PR00160">
    <property type="entry name" value="GLUTAREDOXIN"/>
</dbReference>
<dbReference type="PANTHER" id="PTHR46361:SF3">
    <property type="entry name" value="ELECTRON CARRIER_ PROTEIN DISULFIDE OXIDOREDUCTASE"/>
    <property type="match status" value="1"/>
</dbReference>
<comment type="caution">
    <text evidence="2">The sequence shown here is derived from an EMBL/GenBank/DDBJ whole genome shotgun (WGS) entry which is preliminary data.</text>
</comment>
<dbReference type="PANTHER" id="PTHR46361">
    <property type="entry name" value="ELECTRON CARRIER/ PROTEIN DISULFIDE OXIDOREDUCTASE"/>
    <property type="match status" value="1"/>
</dbReference>
<keyword evidence="3" id="KW-1185">Reference proteome</keyword>
<dbReference type="InterPro" id="IPR036388">
    <property type="entry name" value="WH-like_DNA-bd_sf"/>
</dbReference>
<evidence type="ECO:0000313" key="2">
    <source>
        <dbReference type="EMBL" id="KAL3794667.1"/>
    </source>
</evidence>
<sequence>MGRITVFSIDGCTHCRQLKAALAARNIPYSDINISHYPQKRSDMLALTDRHTVPQVFFNERYIGGADETIQLLHEWDEELKGGSVTARDRYVDTIESEPGPFDGKLSLPTGPPAIQYMNLTVNRPKEITEVNGKHFTTLQLTKELIKKMPRGDLSTFGTVYHNSFKGSEAVTALMKAFDLKSKDEAVQLGMKLQRKHFIEHASKGDHSFGDNKFYFRLYPFHTPHVLNSLRAWNHPSNDEPINVIILLSKLWDNLESRHFTPEGLVNHATLRHDDFYWKFEDDSCELQTISLKDMDDNTKTAFVINLYNLMIKYAFVKMGVPTSDTSRHYFYDNVCVNLGGAVFSLNDLEHGILRANAKAPYRLTKQFTIIDSRKNLALNKMDSRIHFALNCGAKSCPSVKRYTVEALDEELRLAAMAFCEQDDNVSVDDANSMLGLSKIFYWYMSDFG</sequence>
<dbReference type="InterPro" id="IPR002109">
    <property type="entry name" value="Glutaredoxin"/>
</dbReference>
<protein>
    <recommendedName>
        <fullName evidence="1">DEP domain-containing protein</fullName>
    </recommendedName>
</protein>
<accession>A0ABD3Q2Y1</accession>
<feature type="domain" description="DEP" evidence="1">
    <location>
        <begin position="163"/>
        <end position="215"/>
    </location>
</feature>
<dbReference type="Gene3D" id="1.10.10.10">
    <property type="entry name" value="Winged helix-like DNA-binding domain superfamily/Winged helix DNA-binding domain"/>
    <property type="match status" value="1"/>
</dbReference>
<dbReference type="PROSITE" id="PS51354">
    <property type="entry name" value="GLUTAREDOXIN_2"/>
    <property type="match status" value="1"/>
</dbReference>
<dbReference type="InterPro" id="IPR000591">
    <property type="entry name" value="DEP_dom"/>
</dbReference>